<name>A0A814K5L1_9BILA</name>
<comment type="caution">
    <text evidence="1">The sequence shown here is derived from an EMBL/GenBank/DDBJ whole genome shotgun (WGS) entry which is preliminary data.</text>
</comment>
<reference evidence="1" key="1">
    <citation type="submission" date="2021-02" db="EMBL/GenBank/DDBJ databases">
        <authorList>
            <person name="Nowell W R."/>
        </authorList>
    </citation>
    <scope>NUCLEOTIDE SEQUENCE</scope>
    <source>
        <strain evidence="1">Ploen Becks lab</strain>
    </source>
</reference>
<evidence type="ECO:0000313" key="2">
    <source>
        <dbReference type="Proteomes" id="UP000663879"/>
    </source>
</evidence>
<accession>A0A814K5L1</accession>
<keyword evidence="2" id="KW-1185">Reference proteome</keyword>
<dbReference type="AlphaFoldDB" id="A0A814K5L1"/>
<evidence type="ECO:0008006" key="3">
    <source>
        <dbReference type="Google" id="ProtNLM"/>
    </source>
</evidence>
<protein>
    <recommendedName>
        <fullName evidence="3">FLYWCH-type domain-containing protein</fullName>
    </recommendedName>
</protein>
<proteinExistence type="predicted"/>
<dbReference type="Proteomes" id="UP000663879">
    <property type="component" value="Unassembled WGS sequence"/>
</dbReference>
<dbReference type="EMBL" id="CAJNOC010005237">
    <property type="protein sequence ID" value="CAF1046497.1"/>
    <property type="molecule type" value="Genomic_DNA"/>
</dbReference>
<dbReference type="Gene3D" id="2.20.25.240">
    <property type="match status" value="1"/>
</dbReference>
<organism evidence="1 2">
    <name type="scientific">Brachionus calyciflorus</name>
    <dbReference type="NCBI Taxonomy" id="104777"/>
    <lineage>
        <taxon>Eukaryota</taxon>
        <taxon>Metazoa</taxon>
        <taxon>Spiralia</taxon>
        <taxon>Gnathifera</taxon>
        <taxon>Rotifera</taxon>
        <taxon>Eurotatoria</taxon>
        <taxon>Monogononta</taxon>
        <taxon>Pseudotrocha</taxon>
        <taxon>Ploima</taxon>
        <taxon>Brachionidae</taxon>
        <taxon>Brachionus</taxon>
    </lineage>
</organism>
<sequence>MNGWLFFRIIIDDFLNFFFDDPSKFSCLGDDYYDDKEADLDEIIVRAFNTLSLGKLDWIMSVKNRNGKKLISKGHAYTKERGPNTLGKVSWKCEKTLFCNGRGYIKGFEPPMVLTVKHHEKCTPIFKRHTVVEGDKVIKQRADQSSDKCRTLITESNKLLSEEAVVQIPTYNANRQKIQRIRRKKAGGGNEPIDISSIIIKTDLQNTYRDDKFFSGLKKNVLIPKSNQKTNEYHA</sequence>
<gene>
    <name evidence="1" type="ORF">OXX778_LOCUS18611</name>
</gene>
<evidence type="ECO:0000313" key="1">
    <source>
        <dbReference type="EMBL" id="CAF1046497.1"/>
    </source>
</evidence>